<dbReference type="Gene3D" id="3.10.450.50">
    <property type="match status" value="1"/>
</dbReference>
<dbReference type="EMBL" id="JABBGA010000004">
    <property type="protein sequence ID" value="NML25494.1"/>
    <property type="molecule type" value="Genomic_DNA"/>
</dbReference>
<dbReference type="Gene3D" id="1.25.40.10">
    <property type="entry name" value="Tetratricopeptide repeat domain"/>
    <property type="match status" value="1"/>
</dbReference>
<evidence type="ECO:0000256" key="4">
    <source>
        <dbReference type="SAM" id="MobiDB-lite"/>
    </source>
</evidence>
<evidence type="ECO:0000259" key="6">
    <source>
        <dbReference type="Pfam" id="PF24125"/>
    </source>
</evidence>
<dbReference type="Pfam" id="PF13432">
    <property type="entry name" value="TPR_16"/>
    <property type="match status" value="2"/>
</dbReference>
<dbReference type="InterPro" id="IPR051685">
    <property type="entry name" value="Ycf3/AcsC/BcsC/TPR_MFPF"/>
</dbReference>
<sequence>MSKRALAVTLLVGSLFCSPLRADPLQDLQALVKQGQFPQALERADQMLASKPRDAQVRFLKGVVLSELNRGSEAITVFQKLTEDYPELPEPYNNLAVLYAQQRQYDKARNALEMAIRTHPSYATAHENLGDIYARLASQAYDKALALDSSNLTAQNKLALIREMISVGGKSVRPVTPAVAAAPAPAPATKPAPAPAPAVASAPSAPAKPVAVAPALVPAPAPSAAKPAPAAPPATPAAAVVAAAKPATPVPSPAPAALAPKEEPKPAKRPEIRDEVPPQAAAVAKAVQSWAGAWSRKDVKGYLSHYAREFETPKGLNRKAWEEERSQRLTKPGNIEVELENVKVVSVEGNRATVKLRQHYRSLNLSTSSNKTLNLINQDGKWVIQQERVGG</sequence>
<feature type="chain" id="PRO_5032742365" evidence="5">
    <location>
        <begin position="23"/>
        <end position="391"/>
    </location>
</feature>
<keyword evidence="5" id="KW-0732">Signal</keyword>
<reference evidence="7 8" key="1">
    <citation type="submission" date="2020-04" db="EMBL/GenBank/DDBJ databases">
        <title>Zoogloea sp. G-4-1-14 isolated from soil.</title>
        <authorList>
            <person name="Dahal R.H."/>
        </authorList>
    </citation>
    <scope>NUCLEOTIDE SEQUENCE [LARGE SCALE GENOMIC DNA]</scope>
    <source>
        <strain evidence="7 8">G-4-1-14</strain>
    </source>
</reference>
<dbReference type="PROSITE" id="PS50005">
    <property type="entry name" value="TPR"/>
    <property type="match status" value="1"/>
</dbReference>
<organism evidence="7 8">
    <name type="scientific">Zoogloea dura</name>
    <dbReference type="NCBI Taxonomy" id="2728840"/>
    <lineage>
        <taxon>Bacteria</taxon>
        <taxon>Pseudomonadati</taxon>
        <taxon>Pseudomonadota</taxon>
        <taxon>Betaproteobacteria</taxon>
        <taxon>Rhodocyclales</taxon>
        <taxon>Zoogloeaceae</taxon>
        <taxon>Zoogloea</taxon>
    </lineage>
</organism>
<dbReference type="Pfam" id="PF24125">
    <property type="entry name" value="Cds6_C"/>
    <property type="match status" value="1"/>
</dbReference>
<proteinExistence type="predicted"/>
<name>A0A848G2I2_9RHOO</name>
<keyword evidence="8" id="KW-1185">Reference proteome</keyword>
<keyword evidence="1" id="KW-0677">Repeat</keyword>
<dbReference type="SUPFAM" id="SSF54427">
    <property type="entry name" value="NTF2-like"/>
    <property type="match status" value="1"/>
</dbReference>
<evidence type="ECO:0000313" key="8">
    <source>
        <dbReference type="Proteomes" id="UP000580043"/>
    </source>
</evidence>
<evidence type="ECO:0000256" key="5">
    <source>
        <dbReference type="SAM" id="SignalP"/>
    </source>
</evidence>
<accession>A0A848G2I2</accession>
<dbReference type="InterPro" id="IPR032710">
    <property type="entry name" value="NTF2-like_dom_sf"/>
</dbReference>
<gene>
    <name evidence="7" type="ORF">HHL15_07055</name>
</gene>
<evidence type="ECO:0000256" key="3">
    <source>
        <dbReference type="PROSITE-ProRule" id="PRU00339"/>
    </source>
</evidence>
<dbReference type="SMART" id="SM00028">
    <property type="entry name" value="TPR"/>
    <property type="match status" value="3"/>
</dbReference>
<comment type="caution">
    <text evidence="7">The sequence shown here is derived from an EMBL/GenBank/DDBJ whole genome shotgun (WGS) entry which is preliminary data.</text>
</comment>
<feature type="signal peptide" evidence="5">
    <location>
        <begin position="1"/>
        <end position="22"/>
    </location>
</feature>
<keyword evidence="2 3" id="KW-0802">TPR repeat</keyword>
<feature type="compositionally biased region" description="Basic and acidic residues" evidence="4">
    <location>
        <begin position="260"/>
        <end position="276"/>
    </location>
</feature>
<protein>
    <submittedName>
        <fullName evidence="7">Tetratricopeptide repeat protein</fullName>
    </submittedName>
</protein>
<dbReference type="InterPro" id="IPR011990">
    <property type="entry name" value="TPR-like_helical_dom_sf"/>
</dbReference>
<dbReference type="InterPro" id="IPR019734">
    <property type="entry name" value="TPR_rpt"/>
</dbReference>
<feature type="region of interest" description="Disordered" evidence="4">
    <location>
        <begin position="183"/>
        <end position="202"/>
    </location>
</feature>
<dbReference type="AlphaFoldDB" id="A0A848G2I2"/>
<evidence type="ECO:0000256" key="2">
    <source>
        <dbReference type="ARBA" id="ARBA00022803"/>
    </source>
</evidence>
<dbReference type="SUPFAM" id="SSF48452">
    <property type="entry name" value="TPR-like"/>
    <property type="match status" value="1"/>
</dbReference>
<evidence type="ECO:0000313" key="7">
    <source>
        <dbReference type="EMBL" id="NML25494.1"/>
    </source>
</evidence>
<dbReference type="RefSeq" id="WP_169145124.1">
    <property type="nucleotide sequence ID" value="NZ_JABBGA010000004.1"/>
</dbReference>
<feature type="repeat" description="TPR" evidence="3">
    <location>
        <begin position="89"/>
        <end position="122"/>
    </location>
</feature>
<feature type="compositionally biased region" description="Pro residues" evidence="4">
    <location>
        <begin position="184"/>
        <end position="196"/>
    </location>
</feature>
<feature type="region of interest" description="Disordered" evidence="4">
    <location>
        <begin position="247"/>
        <end position="276"/>
    </location>
</feature>
<dbReference type="Proteomes" id="UP000580043">
    <property type="component" value="Unassembled WGS sequence"/>
</dbReference>
<evidence type="ECO:0000256" key="1">
    <source>
        <dbReference type="ARBA" id="ARBA00022737"/>
    </source>
</evidence>
<dbReference type="PANTHER" id="PTHR44943">
    <property type="entry name" value="CELLULOSE SYNTHASE OPERON PROTEIN C"/>
    <property type="match status" value="1"/>
</dbReference>
<feature type="domain" description="Cds6 C-terminal" evidence="6">
    <location>
        <begin position="283"/>
        <end position="387"/>
    </location>
</feature>
<dbReference type="InterPro" id="IPR056203">
    <property type="entry name" value="Cds6_C"/>
</dbReference>
<dbReference type="PANTHER" id="PTHR44943:SF8">
    <property type="entry name" value="TPR REPEAT-CONTAINING PROTEIN MJ0263"/>
    <property type="match status" value="1"/>
</dbReference>